<feature type="region of interest" description="Disordered" evidence="6">
    <location>
        <begin position="205"/>
        <end position="233"/>
    </location>
</feature>
<evidence type="ECO:0000313" key="8">
    <source>
        <dbReference type="EMBL" id="MBB5740336.1"/>
    </source>
</evidence>
<sequence>MRQTPTNNTLFYGDNLTILREHVADESVDLIYLDPPFNSNANYNVLFRAPGGEQSQSQIEAFEDTWHWNVTAERAYAEVLQSGNSDAANMLSAMRSFLGTNDMMAYLSMMAVRLLELHRVLKPTGSLYLHCDPTASHYLKLLLDAVFGPKFYKNEIIWKRTSSHGDASTGYGDVTDTILFYSKTEKPTWNRQFIELSQKHTDSKYTSIDQSGRRYTTRDLRSPSPRPNLTYEYKGFQPHPNGWSISRELMAEYDAKGLLHFPKSAEGRIRMKIFLDERRGKPLQNLWDDISPINSQAQERLGYPTQKPVALLERILAASSNEGDVVLDPFCGCGTTVHAAQKMNRRWIGIDVTHLAVGLIQRRLRDAFPLAQFQVLGTPRDLDAAKALAQADKHQFQLWALSMIDNAVPYKGGRKGADGGVDGYVYFQVPSDDGAGSKTVTGKAIVSVKGGGVSDPQVKDLITTIDHEGAQMGLFVTLLPPTKPMVARAAAAGFYEAGGRTYPKVQILTIEQLFDGKRPEMPWLDPSVFKKAKREAAPNTQGTLL</sequence>
<evidence type="ECO:0000256" key="3">
    <source>
        <dbReference type="ARBA" id="ARBA00022603"/>
    </source>
</evidence>
<evidence type="ECO:0000256" key="4">
    <source>
        <dbReference type="ARBA" id="ARBA00022679"/>
    </source>
</evidence>
<dbReference type="Proteomes" id="UP000527324">
    <property type="component" value="Unassembled WGS sequence"/>
</dbReference>
<dbReference type="InterPro" id="IPR001091">
    <property type="entry name" value="RM_Methyltransferase"/>
</dbReference>
<comment type="caution">
    <text evidence="8">The sequence shown here is derived from an EMBL/GenBank/DDBJ whole genome shotgun (WGS) entry which is preliminary data.</text>
</comment>
<dbReference type="RefSeq" id="WP_183216777.1">
    <property type="nucleotide sequence ID" value="NZ_JACHOQ010000004.1"/>
</dbReference>
<gene>
    <name evidence="8" type="ORF">GGQ93_002054</name>
</gene>
<dbReference type="EMBL" id="JACHOQ010000004">
    <property type="protein sequence ID" value="MBB5740336.1"/>
    <property type="molecule type" value="Genomic_DNA"/>
</dbReference>
<dbReference type="PROSITE" id="PS00092">
    <property type="entry name" value="N6_MTASE"/>
    <property type="match status" value="1"/>
</dbReference>
<dbReference type="GO" id="GO:0005737">
    <property type="term" value="C:cytoplasm"/>
    <property type="evidence" value="ECO:0007669"/>
    <property type="project" value="TreeGrafter"/>
</dbReference>
<evidence type="ECO:0000256" key="5">
    <source>
        <dbReference type="ARBA" id="ARBA00047942"/>
    </source>
</evidence>
<protein>
    <recommendedName>
        <fullName evidence="2">site-specific DNA-methyltransferase (adenine-specific)</fullName>
        <ecNumber evidence="2">2.1.1.72</ecNumber>
    </recommendedName>
</protein>
<dbReference type="AlphaFoldDB" id="A0A7W9F8P3"/>
<dbReference type="GO" id="GO:0032259">
    <property type="term" value="P:methylation"/>
    <property type="evidence" value="ECO:0007669"/>
    <property type="project" value="UniProtKB-KW"/>
</dbReference>
<dbReference type="PANTHER" id="PTHR13370:SF3">
    <property type="entry name" value="TRNA (GUANINE(10)-N2)-METHYLTRANSFERASE HOMOLOG"/>
    <property type="match status" value="1"/>
</dbReference>
<dbReference type="InterPro" id="IPR002052">
    <property type="entry name" value="DNA_methylase_N6_adenine_CS"/>
</dbReference>
<feature type="compositionally biased region" description="Polar residues" evidence="6">
    <location>
        <begin position="205"/>
        <end position="214"/>
    </location>
</feature>
<dbReference type="InterPro" id="IPR002941">
    <property type="entry name" value="DNA_methylase_N4/N6"/>
</dbReference>
<dbReference type="Gene3D" id="3.40.50.150">
    <property type="entry name" value="Vaccinia Virus protein VP39"/>
    <property type="match status" value="1"/>
</dbReference>
<dbReference type="SUPFAM" id="SSF53335">
    <property type="entry name" value="S-adenosyl-L-methionine-dependent methyltransferases"/>
    <property type="match status" value="1"/>
</dbReference>
<proteinExistence type="inferred from homology"/>
<dbReference type="GO" id="GO:0003677">
    <property type="term" value="F:DNA binding"/>
    <property type="evidence" value="ECO:0007669"/>
    <property type="project" value="InterPro"/>
</dbReference>
<evidence type="ECO:0000313" key="9">
    <source>
        <dbReference type="Proteomes" id="UP000527324"/>
    </source>
</evidence>
<evidence type="ECO:0000259" key="7">
    <source>
        <dbReference type="Pfam" id="PF01555"/>
    </source>
</evidence>
<evidence type="ECO:0000256" key="6">
    <source>
        <dbReference type="SAM" id="MobiDB-lite"/>
    </source>
</evidence>
<dbReference type="InterPro" id="IPR029063">
    <property type="entry name" value="SAM-dependent_MTases_sf"/>
</dbReference>
<dbReference type="GO" id="GO:0008170">
    <property type="term" value="F:N-methyltransferase activity"/>
    <property type="evidence" value="ECO:0007669"/>
    <property type="project" value="InterPro"/>
</dbReference>
<dbReference type="EC" id="2.1.1.72" evidence="2"/>
<comment type="catalytic activity">
    <reaction evidence="5">
        <text>a 2'-deoxyadenosine in DNA + S-adenosyl-L-methionine = an N(6)-methyl-2'-deoxyadenosine in DNA + S-adenosyl-L-homocysteine + H(+)</text>
        <dbReference type="Rhea" id="RHEA:15197"/>
        <dbReference type="Rhea" id="RHEA-COMP:12418"/>
        <dbReference type="Rhea" id="RHEA-COMP:12419"/>
        <dbReference type="ChEBI" id="CHEBI:15378"/>
        <dbReference type="ChEBI" id="CHEBI:57856"/>
        <dbReference type="ChEBI" id="CHEBI:59789"/>
        <dbReference type="ChEBI" id="CHEBI:90615"/>
        <dbReference type="ChEBI" id="CHEBI:90616"/>
        <dbReference type="EC" id="2.1.1.72"/>
    </reaction>
</comment>
<organism evidence="8 9">
    <name type="scientific">Brevundimonas aurantiaca</name>
    <dbReference type="NCBI Taxonomy" id="74316"/>
    <lineage>
        <taxon>Bacteria</taxon>
        <taxon>Pseudomonadati</taxon>
        <taxon>Pseudomonadota</taxon>
        <taxon>Alphaproteobacteria</taxon>
        <taxon>Caulobacterales</taxon>
        <taxon>Caulobacteraceae</taxon>
        <taxon>Brevundimonas</taxon>
    </lineage>
</organism>
<dbReference type="PRINTS" id="PR00508">
    <property type="entry name" value="S21N4MTFRASE"/>
</dbReference>
<accession>A0A7W9F8P3</accession>
<evidence type="ECO:0000256" key="2">
    <source>
        <dbReference type="ARBA" id="ARBA00011900"/>
    </source>
</evidence>
<keyword evidence="4 8" id="KW-0808">Transferase</keyword>
<dbReference type="PANTHER" id="PTHR13370">
    <property type="entry name" value="RNA METHYLASE-RELATED"/>
    <property type="match status" value="1"/>
</dbReference>
<dbReference type="Pfam" id="PF01555">
    <property type="entry name" value="N6_N4_Mtase"/>
    <property type="match status" value="1"/>
</dbReference>
<reference evidence="8 9" key="1">
    <citation type="submission" date="2020-08" db="EMBL/GenBank/DDBJ databases">
        <title>Genomic Encyclopedia of Type Strains, Phase IV (KMG-IV): sequencing the most valuable type-strain genomes for metagenomic binning, comparative biology and taxonomic classification.</title>
        <authorList>
            <person name="Goeker M."/>
        </authorList>
    </citation>
    <scope>NUCLEOTIDE SEQUENCE [LARGE SCALE GENOMIC DNA]</scope>
    <source>
        <strain evidence="8 9">DSM 4731</strain>
    </source>
</reference>
<keyword evidence="9" id="KW-1185">Reference proteome</keyword>
<dbReference type="GO" id="GO:0009007">
    <property type="term" value="F:site-specific DNA-methyltransferase (adenine-specific) activity"/>
    <property type="evidence" value="ECO:0007669"/>
    <property type="project" value="UniProtKB-EC"/>
</dbReference>
<feature type="domain" description="DNA methylase N-4/N-6" evidence="7">
    <location>
        <begin position="28"/>
        <end position="354"/>
    </location>
</feature>
<evidence type="ECO:0000256" key="1">
    <source>
        <dbReference type="ARBA" id="ARBA00006594"/>
    </source>
</evidence>
<keyword evidence="3 8" id="KW-0489">Methyltransferase</keyword>
<comment type="similarity">
    <text evidence="1">Belongs to the N(4)/N(6)-methyltransferase family.</text>
</comment>
<name>A0A7W9F8P3_9CAUL</name>